<evidence type="ECO:0000256" key="2">
    <source>
        <dbReference type="SAM" id="Phobius"/>
    </source>
</evidence>
<dbReference type="EMBL" id="VEWN01000021">
    <property type="protein sequence ID" value="KAA1052757.1"/>
    <property type="molecule type" value="Genomic_DNA"/>
</dbReference>
<evidence type="ECO:0000256" key="1">
    <source>
        <dbReference type="SAM" id="MobiDB-lite"/>
    </source>
</evidence>
<evidence type="ECO:0000313" key="8">
    <source>
        <dbReference type="Proteomes" id="UP000236268"/>
    </source>
</evidence>
<feature type="region of interest" description="Disordered" evidence="1">
    <location>
        <begin position="27"/>
        <end position="62"/>
    </location>
</feature>
<proteinExistence type="predicted"/>
<dbReference type="AlphaFoldDB" id="A0A060DGB1"/>
<feature type="transmembrane region" description="Helical" evidence="2">
    <location>
        <begin position="6"/>
        <end position="24"/>
    </location>
</feature>
<accession>A0A060DGB1</accession>
<keyword evidence="10" id="KW-1185">Reference proteome</keyword>
<dbReference type="EMBL" id="POWG01000030">
    <property type="protein sequence ID" value="PNQ96425.1"/>
    <property type="molecule type" value="Genomic_DNA"/>
</dbReference>
<gene>
    <name evidence="3" type="ORF">ABAZ39_07585</name>
    <name evidence="5" type="ORF">ACJ41P_18995</name>
    <name evidence="6" type="ORF">C1S70_23295</name>
    <name evidence="4" type="ORF">FH063_004064</name>
</gene>
<feature type="compositionally biased region" description="Acidic residues" evidence="1">
    <location>
        <begin position="27"/>
        <end position="39"/>
    </location>
</feature>
<dbReference type="KEGG" id="abq:ABAZ39_07585"/>
<evidence type="ECO:0000313" key="6">
    <source>
        <dbReference type="EMBL" id="PNQ96425.1"/>
    </source>
</evidence>
<sequence length="62" mass="7055">MLESQMIAFVALAGLMGHGLTLLMREDDEWTSDPQDEQPDGLWSSDRFNQSGEGHNRPFFLE</sequence>
<protein>
    <submittedName>
        <fullName evidence="3">Uncharacterized protein</fullName>
    </submittedName>
</protein>
<dbReference type="RefSeq" id="WP_038528112.1">
    <property type="nucleotide sequence ID" value="NZ_CP007793.1"/>
</dbReference>
<dbReference type="Proteomes" id="UP001628281">
    <property type="component" value="Unassembled WGS sequence"/>
</dbReference>
<dbReference type="EMBL" id="JBJLSN010000029">
    <property type="protein sequence ID" value="MFL7903228.1"/>
    <property type="molecule type" value="Genomic_DNA"/>
</dbReference>
<keyword evidence="2" id="KW-0472">Membrane</keyword>
<organism evidence="3 7">
    <name type="scientific">Azospirillum argentinense</name>
    <dbReference type="NCBI Taxonomy" id="2970906"/>
    <lineage>
        <taxon>Bacteria</taxon>
        <taxon>Pseudomonadati</taxon>
        <taxon>Pseudomonadota</taxon>
        <taxon>Alphaproteobacteria</taxon>
        <taxon>Rhodospirillales</taxon>
        <taxon>Azospirillaceae</taxon>
        <taxon>Azospirillum</taxon>
    </lineage>
</organism>
<dbReference type="Proteomes" id="UP000325333">
    <property type="component" value="Unassembled WGS sequence"/>
</dbReference>
<evidence type="ECO:0000313" key="9">
    <source>
        <dbReference type="Proteomes" id="UP000325333"/>
    </source>
</evidence>
<evidence type="ECO:0000313" key="4">
    <source>
        <dbReference type="EMBL" id="KAA1052757.1"/>
    </source>
</evidence>
<evidence type="ECO:0000313" key="3">
    <source>
        <dbReference type="EMBL" id="AIB11862.1"/>
    </source>
</evidence>
<keyword evidence="2" id="KW-0812">Transmembrane</keyword>
<keyword evidence="2" id="KW-1133">Transmembrane helix</keyword>
<evidence type="ECO:0000313" key="5">
    <source>
        <dbReference type="EMBL" id="MFL7903228.1"/>
    </source>
</evidence>
<reference evidence="5 10" key="4">
    <citation type="submission" date="2024-11" db="EMBL/GenBank/DDBJ databases">
        <title>Draft genome sequences of two bacteria associated to sugarcane roots in Colombia.</title>
        <authorList>
            <person name="Pardo-Diaz S."/>
            <person name="Masmela-Mendoza J."/>
            <person name="Delgadillo-Duran P."/>
            <person name="Bautista E.J."/>
            <person name="Rojas-Tapias D.F."/>
        </authorList>
    </citation>
    <scope>NUCLEOTIDE SEQUENCE [LARGE SCALE GENOMIC DNA]</scope>
    <source>
        <strain evidence="5 10">Ap18</strain>
    </source>
</reference>
<dbReference type="EMBL" id="CP007793">
    <property type="protein sequence ID" value="AIB11862.1"/>
    <property type="molecule type" value="Genomic_DNA"/>
</dbReference>
<reference evidence="4 9" key="3">
    <citation type="submission" date="2019-07" db="EMBL/GenBank/DDBJ databases">
        <title>Genome sequencing of the stress-tolerant strain Azospirillum brasilense Az19.</title>
        <authorList>
            <person name="Maroniche G.A."/>
            <person name="Garcia J.E."/>
            <person name="Pagnussat L."/>
            <person name="Amenta M."/>
            <person name="Creus C.M."/>
        </authorList>
    </citation>
    <scope>NUCLEOTIDE SEQUENCE [LARGE SCALE GENOMIC DNA]</scope>
    <source>
        <strain evidence="4 9">Az19</strain>
    </source>
</reference>
<reference evidence="6 8" key="2">
    <citation type="submission" date="2018-01" db="EMBL/GenBank/DDBJ databases">
        <title>Whole genome sequence of Azospirillum brasilense REC3 isolated from strawberry roots.</title>
        <authorList>
            <person name="Fontana C.A."/>
            <person name="Salazar S.M."/>
            <person name="Bassi D."/>
            <person name="Puglisi E."/>
            <person name="Lovaisa N.C."/>
            <person name="Toffoli L.M."/>
            <person name="Pedraza R."/>
            <person name="Cocconcelli P.S."/>
        </authorList>
    </citation>
    <scope>NUCLEOTIDE SEQUENCE [LARGE SCALE GENOMIC DNA]</scope>
    <source>
        <strain evidence="6 8">REC3</strain>
    </source>
</reference>
<dbReference type="Proteomes" id="UP000027186">
    <property type="component" value="Chromosome"/>
</dbReference>
<reference evidence="3 7" key="1">
    <citation type="journal article" date="2014" name="Genome Announc.">
        <title>Complete Genome Sequence of the Model Rhizosphere Strain Azospirillum brasilense Az39, Successfully Applied in Agriculture.</title>
        <authorList>
            <person name="Rivera D."/>
            <person name="Revale S."/>
            <person name="Molina R."/>
            <person name="Gualpa J."/>
            <person name="Puente M."/>
            <person name="Maroniche G."/>
            <person name="Paris G."/>
            <person name="Baker D."/>
            <person name="Clavijo B."/>
            <person name="McLay K."/>
            <person name="Spaepen S."/>
            <person name="Perticari A."/>
            <person name="Vazquez M."/>
            <person name="Wisniewski-Dye F."/>
            <person name="Watkins C."/>
            <person name="Martinez-Abarca F."/>
            <person name="Vanderleyden J."/>
            <person name="Cassan F."/>
        </authorList>
    </citation>
    <scope>NUCLEOTIDE SEQUENCE [LARGE SCALE GENOMIC DNA]</scope>
    <source>
        <strain evidence="3 7">Az39</strain>
    </source>
</reference>
<evidence type="ECO:0000313" key="10">
    <source>
        <dbReference type="Proteomes" id="UP001628281"/>
    </source>
</evidence>
<evidence type="ECO:0000313" key="7">
    <source>
        <dbReference type="Proteomes" id="UP000027186"/>
    </source>
</evidence>
<name>A0A060DGB1_9PROT</name>
<dbReference type="Proteomes" id="UP000236268">
    <property type="component" value="Unassembled WGS sequence"/>
</dbReference>